<organism evidence="2 3">
    <name type="scientific">Polarella glacialis</name>
    <name type="common">Dinoflagellate</name>
    <dbReference type="NCBI Taxonomy" id="89957"/>
    <lineage>
        <taxon>Eukaryota</taxon>
        <taxon>Sar</taxon>
        <taxon>Alveolata</taxon>
        <taxon>Dinophyceae</taxon>
        <taxon>Suessiales</taxon>
        <taxon>Suessiaceae</taxon>
        <taxon>Polarella</taxon>
    </lineage>
</organism>
<accession>A0A813I3M1</accession>
<sequence length="274" mass="30873">MYHAKRALPENWDVELMLRDRRGSKFVAKCRVEDKAVLKYFQRLLDSTFRKVVTRDRKGGNMPERLRLVKVTEVANNKLWISCMARQEAIRRELRTDGKGMMMVKADTNLSEIDTTADQDGSCFSGPALDPSVNEVILFHGTIDIAAAAAITTSDFWIYFASSTAGTPYGRGLYLAENCSKSDEYARPEKGGNRTLLVCRTTLGHPLYTDQVSPDPRKCEDACLKGPRHSVLGDRRKCRGTFREFVIFDEEQVCASHILSYRRVPAPAKPGIET</sequence>
<dbReference type="PANTHER" id="PTHR45740">
    <property type="entry name" value="POLY [ADP-RIBOSE] POLYMERASE"/>
    <property type="match status" value="1"/>
</dbReference>
<feature type="domain" description="PARP catalytic" evidence="1">
    <location>
        <begin position="132"/>
        <end position="261"/>
    </location>
</feature>
<proteinExistence type="predicted"/>
<dbReference type="GO" id="GO:0005634">
    <property type="term" value="C:nucleus"/>
    <property type="evidence" value="ECO:0007669"/>
    <property type="project" value="TreeGrafter"/>
</dbReference>
<evidence type="ECO:0000313" key="3">
    <source>
        <dbReference type="Proteomes" id="UP000626109"/>
    </source>
</evidence>
<dbReference type="AlphaFoldDB" id="A0A813I3M1"/>
<dbReference type="SUPFAM" id="SSF56399">
    <property type="entry name" value="ADP-ribosylation"/>
    <property type="match status" value="1"/>
</dbReference>
<dbReference type="Proteomes" id="UP000626109">
    <property type="component" value="Unassembled WGS sequence"/>
</dbReference>
<name>A0A813I3M1_POLGL</name>
<dbReference type="InterPro" id="IPR051712">
    <property type="entry name" value="ARTD-AVP"/>
</dbReference>
<dbReference type="Gene3D" id="3.90.228.10">
    <property type="match status" value="1"/>
</dbReference>
<dbReference type="Pfam" id="PF00644">
    <property type="entry name" value="PARP"/>
    <property type="match status" value="1"/>
</dbReference>
<dbReference type="EMBL" id="CAJNNW010002899">
    <property type="protein sequence ID" value="CAE8644787.1"/>
    <property type="molecule type" value="Genomic_DNA"/>
</dbReference>
<dbReference type="PANTHER" id="PTHR45740:SF2">
    <property type="entry name" value="POLY [ADP-RIBOSE] POLYMERASE"/>
    <property type="match status" value="1"/>
</dbReference>
<evidence type="ECO:0000259" key="1">
    <source>
        <dbReference type="Pfam" id="PF00644"/>
    </source>
</evidence>
<protein>
    <recommendedName>
        <fullName evidence="1">PARP catalytic domain-containing protein</fullName>
    </recommendedName>
</protein>
<dbReference type="GO" id="GO:0003950">
    <property type="term" value="F:NAD+ poly-ADP-ribosyltransferase activity"/>
    <property type="evidence" value="ECO:0007669"/>
    <property type="project" value="InterPro"/>
</dbReference>
<evidence type="ECO:0000313" key="2">
    <source>
        <dbReference type="EMBL" id="CAE8644787.1"/>
    </source>
</evidence>
<dbReference type="GO" id="GO:1990404">
    <property type="term" value="F:NAD+-protein mono-ADP-ribosyltransferase activity"/>
    <property type="evidence" value="ECO:0007669"/>
    <property type="project" value="TreeGrafter"/>
</dbReference>
<comment type="caution">
    <text evidence="2">The sequence shown here is derived from an EMBL/GenBank/DDBJ whole genome shotgun (WGS) entry which is preliminary data.</text>
</comment>
<gene>
    <name evidence="2" type="ORF">PGLA2088_LOCUS3355</name>
</gene>
<dbReference type="InterPro" id="IPR012317">
    <property type="entry name" value="Poly(ADP-ribose)pol_cat_dom"/>
</dbReference>
<reference evidence="2" key="1">
    <citation type="submission" date="2021-02" db="EMBL/GenBank/DDBJ databases">
        <authorList>
            <person name="Dougan E. K."/>
            <person name="Rhodes N."/>
            <person name="Thang M."/>
            <person name="Chan C."/>
        </authorList>
    </citation>
    <scope>NUCLEOTIDE SEQUENCE</scope>
</reference>